<gene>
    <name evidence="2" type="ORF">L83L</name>
</gene>
<organismHost>
    <name type="scientific">Sus scrofa</name>
    <name type="common">Pig</name>
    <dbReference type="NCBI Taxonomy" id="9823"/>
</organismHost>
<proteinExistence type="predicted"/>
<accession>A0A894KS80</accession>
<feature type="transmembrane region" description="Helical" evidence="1">
    <location>
        <begin position="33"/>
        <end position="52"/>
    </location>
</feature>
<keyword evidence="1" id="KW-1133">Transmembrane helix</keyword>
<organismHost>
    <name type="scientific">Phacochoerus aethiopicus</name>
    <name type="common">Warthog</name>
    <dbReference type="NCBI Taxonomy" id="85517"/>
</organismHost>
<keyword evidence="1" id="KW-0812">Transmembrane</keyword>
<protein>
    <submittedName>
        <fullName evidence="2">PL83L</fullName>
    </submittedName>
</protein>
<organism evidence="2 3">
    <name type="scientific">African swine fever virus</name>
    <name type="common">ASFV</name>
    <dbReference type="NCBI Taxonomy" id="10497"/>
    <lineage>
        <taxon>Viruses</taxon>
        <taxon>Varidnaviria</taxon>
        <taxon>Bamfordvirae</taxon>
        <taxon>Nucleocytoviricota</taxon>
        <taxon>Pokkesviricetes</taxon>
        <taxon>Asfuvirales</taxon>
        <taxon>Asfarviridae</taxon>
        <taxon>Asfivirus</taxon>
        <taxon>Asfivirus haemorrhagiae</taxon>
    </lineage>
</organism>
<feature type="transmembrane region" description="Helical" evidence="1">
    <location>
        <begin position="6"/>
        <end position="26"/>
    </location>
</feature>
<evidence type="ECO:0000256" key="1">
    <source>
        <dbReference type="SAM" id="Phobius"/>
    </source>
</evidence>
<keyword evidence="1" id="KW-0472">Membrane</keyword>
<dbReference type="Proteomes" id="UP000427047">
    <property type="component" value="Segment"/>
</dbReference>
<organismHost>
    <name type="scientific">Phacochoerus africanus</name>
    <name type="common">Warthog</name>
    <dbReference type="NCBI Taxonomy" id="41426"/>
</organismHost>
<sequence length="83" mass="10290">MYYCASMHICFFWTFWNIIIFSFIIIPFRCIRCIFFMATIYHCIMFTIIYYIACFIRLIFVLLLFFVISFYTSIIIFQRSIHI</sequence>
<evidence type="ECO:0000313" key="2">
    <source>
        <dbReference type="EMBL" id="QRW44318.1"/>
    </source>
</evidence>
<organismHost>
    <name type="scientific">Ornithodoros</name>
    <name type="common">relapsing fever ticks</name>
    <dbReference type="NCBI Taxonomy" id="6937"/>
</organismHost>
<reference evidence="2 3" key="1">
    <citation type="submission" date="2019-08" db="EMBL/GenBank/DDBJ databases">
        <authorList>
            <person name="Ndlovu S.S."/>
        </authorList>
    </citation>
    <scope>NUCLEOTIDE SEQUENCE [LARGE SCALE GENOMIC DNA]</scope>
    <source>
        <strain evidence="2">LIV_5_40</strain>
    </source>
</reference>
<organismHost>
    <name type="scientific">Ornithodoros moubata</name>
    <name type="common">Soft tick</name>
    <name type="synonym">Argasid tick</name>
    <dbReference type="NCBI Taxonomy" id="6938"/>
</organismHost>
<feature type="transmembrane region" description="Helical" evidence="1">
    <location>
        <begin position="58"/>
        <end position="77"/>
    </location>
</feature>
<evidence type="ECO:0000313" key="3">
    <source>
        <dbReference type="Proteomes" id="UP000427047"/>
    </source>
</evidence>
<name>A0A894KS80_ASF</name>
<dbReference type="EMBL" id="MN318203">
    <property type="protein sequence ID" value="QRW44318.1"/>
    <property type="molecule type" value="Genomic_DNA"/>
</dbReference>
<organismHost>
    <name type="scientific">Potamochoerus larvatus</name>
    <name type="common">Bushpig</name>
    <dbReference type="NCBI Taxonomy" id="273792"/>
</organismHost>